<dbReference type="Pfam" id="PF01368">
    <property type="entry name" value="DHH"/>
    <property type="match status" value="1"/>
</dbReference>
<proteinExistence type="inferred from homology"/>
<dbReference type="Pfam" id="PF02272">
    <property type="entry name" value="DHHA1"/>
    <property type="match status" value="1"/>
</dbReference>
<evidence type="ECO:0000259" key="7">
    <source>
        <dbReference type="Pfam" id="PF02272"/>
    </source>
</evidence>
<dbReference type="InterPro" id="IPR004610">
    <property type="entry name" value="RecJ"/>
</dbReference>
<name>A0A250FVI4_9FLAO</name>
<dbReference type="AlphaFoldDB" id="A0A250FVI4"/>
<comment type="similarity">
    <text evidence="1">Belongs to the RecJ family.</text>
</comment>
<dbReference type="Gene3D" id="3.90.1640.30">
    <property type="match status" value="1"/>
</dbReference>
<dbReference type="GO" id="GO:0006310">
    <property type="term" value="P:DNA recombination"/>
    <property type="evidence" value="ECO:0007669"/>
    <property type="project" value="InterPro"/>
</dbReference>
<dbReference type="Gene3D" id="3.10.310.30">
    <property type="match status" value="1"/>
</dbReference>
<evidence type="ECO:0000256" key="5">
    <source>
        <dbReference type="ARBA" id="ARBA00022839"/>
    </source>
</evidence>
<feature type="domain" description="DHHA1" evidence="7">
    <location>
        <begin position="349"/>
        <end position="439"/>
    </location>
</feature>
<dbReference type="InterPro" id="IPR001667">
    <property type="entry name" value="DDH_dom"/>
</dbReference>
<dbReference type="OrthoDB" id="9809852at2"/>
<dbReference type="KEGG" id="csto:CGC58_04690"/>
<dbReference type="EMBL" id="CP022387">
    <property type="protein sequence ID" value="ATA89074.1"/>
    <property type="molecule type" value="Genomic_DNA"/>
</dbReference>
<dbReference type="NCBIfam" id="TIGR00644">
    <property type="entry name" value="recJ"/>
    <property type="match status" value="1"/>
</dbReference>
<reference evidence="10" key="1">
    <citation type="submission" date="2017-06" db="EMBL/GenBank/DDBJ databases">
        <title>Capnocytophaga spp. assemblies.</title>
        <authorList>
            <person name="Gulvik C.A."/>
        </authorList>
    </citation>
    <scope>NUCLEOTIDE SEQUENCE [LARGE SCALE GENOMIC DNA]</scope>
    <source>
        <strain evidence="10">H2177</strain>
    </source>
</reference>
<keyword evidence="4" id="KW-0378">Hydrolase</keyword>
<dbReference type="InterPro" id="IPR003156">
    <property type="entry name" value="DHHA1_dom"/>
</dbReference>
<dbReference type="PANTHER" id="PTHR30255">
    <property type="entry name" value="SINGLE-STRANDED-DNA-SPECIFIC EXONUCLEASE RECJ"/>
    <property type="match status" value="1"/>
</dbReference>
<protein>
    <recommendedName>
        <fullName evidence="2">Single-stranded-DNA-specific exonuclease RecJ</fullName>
    </recommendedName>
</protein>
<evidence type="ECO:0000313" key="10">
    <source>
        <dbReference type="Proteomes" id="UP000217348"/>
    </source>
</evidence>
<dbReference type="SUPFAM" id="SSF64182">
    <property type="entry name" value="DHH phosphoesterases"/>
    <property type="match status" value="1"/>
</dbReference>
<accession>A0A250FVI4</accession>
<dbReference type="Proteomes" id="UP000217348">
    <property type="component" value="Chromosome"/>
</dbReference>
<evidence type="ECO:0000259" key="8">
    <source>
        <dbReference type="Pfam" id="PF17768"/>
    </source>
</evidence>
<dbReference type="GO" id="GO:0006281">
    <property type="term" value="P:DNA repair"/>
    <property type="evidence" value="ECO:0007669"/>
    <property type="project" value="InterPro"/>
</dbReference>
<dbReference type="GO" id="GO:0008409">
    <property type="term" value="F:5'-3' exonuclease activity"/>
    <property type="evidence" value="ECO:0007669"/>
    <property type="project" value="InterPro"/>
</dbReference>
<dbReference type="GO" id="GO:0003676">
    <property type="term" value="F:nucleic acid binding"/>
    <property type="evidence" value="ECO:0007669"/>
    <property type="project" value="InterPro"/>
</dbReference>
<evidence type="ECO:0000313" key="9">
    <source>
        <dbReference type="EMBL" id="ATA89074.1"/>
    </source>
</evidence>
<dbReference type="InterPro" id="IPR038763">
    <property type="entry name" value="DHH_sf"/>
</dbReference>
<dbReference type="Pfam" id="PF17768">
    <property type="entry name" value="RecJ_OB"/>
    <property type="match status" value="1"/>
</dbReference>
<dbReference type="InterPro" id="IPR051673">
    <property type="entry name" value="SSDNA_exonuclease_RecJ"/>
</dbReference>
<evidence type="ECO:0000259" key="6">
    <source>
        <dbReference type="Pfam" id="PF01368"/>
    </source>
</evidence>
<sequence length="564" mass="63685">MTHHWTFKPKPHPEIVQKLQKELNLSEIPATLLAQRGISDFEEAKSFFRPSLSDLHNPFLMKDMEKAVERVLQAIEKQEKILIYGDYDVDGTTSVSLMYLYLNRFTHQLGTYIPDRYTEGYGVSFQGVDYAFANGFSLIIALDCGIKDVEKVQYAGEKGIDFIICDHHRPSQVIPKAVAILNPKQTDCNYPYKELCGCGVGFKLVQALNKQMRNPFEQIQPLLDLVAVAIGADIVPVTGENRVIMHYGLQILNENPSVGLTALLGLEAKPVQMMDIVFRLAPRINSAGRIEHGMFAVKLLTESSYSQAFAKAKQIETFNSERKDLDASIVQEALNQIQTNQEEEKAATVVYAPHWHKGVIGIVASRLIETYYRPTVVFTKSGEKYAASVRSVQGFDVYEALEQCSEYIEQFGGHKYAAGLTVLPEKYPLFKEKFEKVVAETLPEELKSPKIVIDTELPLEKINPKMFNILKQFEPFGPQNMAPVFYAKNVIDTGFAKQIGKDNSHLRLTLKDFNGEKFFSAVGFNLGHKLELIKSGKPFEIVYSIEENHWNGNTSLQLKVRDIK</sequence>
<dbReference type="RefSeq" id="WP_095895425.1">
    <property type="nucleotide sequence ID" value="NZ_CP022387.1"/>
</dbReference>
<dbReference type="InterPro" id="IPR041122">
    <property type="entry name" value="RecJ_OB"/>
</dbReference>
<evidence type="ECO:0000256" key="3">
    <source>
        <dbReference type="ARBA" id="ARBA00022722"/>
    </source>
</evidence>
<evidence type="ECO:0000256" key="4">
    <source>
        <dbReference type="ARBA" id="ARBA00022801"/>
    </source>
</evidence>
<feature type="domain" description="RecJ OB" evidence="8">
    <location>
        <begin position="453"/>
        <end position="562"/>
    </location>
</feature>
<keyword evidence="5 9" id="KW-0269">Exonuclease</keyword>
<feature type="domain" description="DDH" evidence="6">
    <location>
        <begin position="80"/>
        <end position="230"/>
    </location>
</feature>
<organism evidence="9 10">
    <name type="scientific">Capnocytophaga stomatis</name>
    <dbReference type="NCBI Taxonomy" id="1848904"/>
    <lineage>
        <taxon>Bacteria</taxon>
        <taxon>Pseudomonadati</taxon>
        <taxon>Bacteroidota</taxon>
        <taxon>Flavobacteriia</taxon>
        <taxon>Flavobacteriales</taxon>
        <taxon>Flavobacteriaceae</taxon>
        <taxon>Capnocytophaga</taxon>
    </lineage>
</organism>
<gene>
    <name evidence="9" type="primary">recJ</name>
    <name evidence="9" type="ORF">CGC58_04690</name>
</gene>
<keyword evidence="3" id="KW-0540">Nuclease</keyword>
<evidence type="ECO:0000256" key="2">
    <source>
        <dbReference type="ARBA" id="ARBA00019841"/>
    </source>
</evidence>
<dbReference type="PANTHER" id="PTHR30255:SF2">
    <property type="entry name" value="SINGLE-STRANDED-DNA-SPECIFIC EXONUCLEASE RECJ"/>
    <property type="match status" value="1"/>
</dbReference>
<evidence type="ECO:0000256" key="1">
    <source>
        <dbReference type="ARBA" id="ARBA00005915"/>
    </source>
</evidence>